<evidence type="ECO:0000256" key="6">
    <source>
        <dbReference type="ARBA" id="ARBA00023242"/>
    </source>
</evidence>
<dbReference type="OrthoDB" id="5319830at2759"/>
<evidence type="ECO:0000256" key="3">
    <source>
        <dbReference type="ARBA" id="ARBA00019610"/>
    </source>
</evidence>
<comment type="subcellular location">
    <subcellularLocation>
        <location evidence="1 8">Nucleus</location>
    </subcellularLocation>
</comment>
<keyword evidence="4 8" id="KW-0805">Transcription regulation</keyword>
<dbReference type="GO" id="GO:0070847">
    <property type="term" value="C:core mediator complex"/>
    <property type="evidence" value="ECO:0007669"/>
    <property type="project" value="TreeGrafter"/>
</dbReference>
<comment type="caution">
    <text evidence="11">The sequence shown here is derived from an EMBL/GenBank/DDBJ whole genome shotgun (WGS) entry which is preliminary data.</text>
</comment>
<keyword evidence="9" id="KW-0175">Coiled coil</keyword>
<accession>A0A4U0VGM1</accession>
<dbReference type="Gene3D" id="6.10.250.2620">
    <property type="match status" value="1"/>
</dbReference>
<evidence type="ECO:0000256" key="4">
    <source>
        <dbReference type="ARBA" id="ARBA00023015"/>
    </source>
</evidence>
<dbReference type="InterPro" id="IPR019313">
    <property type="entry name" value="Mediator_Med17"/>
</dbReference>
<evidence type="ECO:0000256" key="9">
    <source>
        <dbReference type="SAM" id="Coils"/>
    </source>
</evidence>
<reference evidence="11 12" key="1">
    <citation type="submission" date="2017-03" db="EMBL/GenBank/DDBJ databases">
        <title>Genomes of endolithic fungi from Antarctica.</title>
        <authorList>
            <person name="Coleine C."/>
            <person name="Masonjones S."/>
            <person name="Stajich J.E."/>
        </authorList>
    </citation>
    <scope>NUCLEOTIDE SEQUENCE [LARGE SCALE GENOMIC DNA]</scope>
    <source>
        <strain evidence="11 12">CCFEE 5311</strain>
    </source>
</reference>
<organism evidence="11 12">
    <name type="scientific">Friedmanniomyces endolithicus</name>
    <dbReference type="NCBI Taxonomy" id="329885"/>
    <lineage>
        <taxon>Eukaryota</taxon>
        <taxon>Fungi</taxon>
        <taxon>Dikarya</taxon>
        <taxon>Ascomycota</taxon>
        <taxon>Pezizomycotina</taxon>
        <taxon>Dothideomycetes</taxon>
        <taxon>Dothideomycetidae</taxon>
        <taxon>Mycosphaerellales</taxon>
        <taxon>Teratosphaeriaceae</taxon>
        <taxon>Friedmanniomyces</taxon>
    </lineage>
</organism>
<evidence type="ECO:0000256" key="5">
    <source>
        <dbReference type="ARBA" id="ARBA00023163"/>
    </source>
</evidence>
<dbReference type="EMBL" id="NAJP01000004">
    <property type="protein sequence ID" value="TKA47872.1"/>
    <property type="molecule type" value="Genomic_DNA"/>
</dbReference>
<keyword evidence="6 8" id="KW-0539">Nucleus</keyword>
<proteinExistence type="inferred from homology"/>
<keyword evidence="8" id="KW-0010">Activator</keyword>
<protein>
    <recommendedName>
        <fullName evidence="3 8">Mediator of RNA polymerase II transcription subunit 17</fullName>
    </recommendedName>
    <alternativeName>
        <fullName evidence="7 8">Mediator complex subunit 17</fullName>
    </alternativeName>
</protein>
<evidence type="ECO:0000256" key="2">
    <source>
        <dbReference type="ARBA" id="ARBA00005635"/>
    </source>
</evidence>
<evidence type="ECO:0000256" key="1">
    <source>
        <dbReference type="ARBA" id="ARBA00004123"/>
    </source>
</evidence>
<sequence>MASLTLRPWTHDAPDTSSLKDILARAQRGHFRDITEVSLQEEIAGEGAIELSESESDDEEEDKDEEQSSAKPSTRDDLFKARLEMLRHVDAAHNDVMIALDFVSLLLTHDAPEKGKVSISAGLRQEVPIGTLGHDIWHKMPQDKAREAQDQLLATNVRLEGLQQSADSLLAAASRLEDNVRKETRYWDHVLSINESGWNVCKLPGQQHRLGVTYGFSDSAPEFARRGVAALNATSDGTMVLERGVGSKPRAVRVLLKRGEAVVGCSRIPALRNEGEVALEARIRHARDSLFDEELYHEMLRESRGQASLGISTKGDCIVLTPNSGESPLATEVVFELVSLDEVEDEAGEAREQDPLAQAIALAARMLLSQAHREKVKKRSAVPQPMSERKDERLSLPILRPIMAFMLHKAAIDQINSYLGHVGSLLSAASIEYRNQPAGFTFPEDIEASRVEDIISMLMQCWTSEASLDLHNMQTTMRLETTLATSFGTQYILSSADGRVTRFSSQDELRAACDDVLASELALHLKRGADEDWECNVREALLVRPDDEQGKGRRVWVTLDSETGVLSLNTPTKKVSWGSQVDVATSFSEAWAGLVE</sequence>
<dbReference type="Pfam" id="PF10156">
    <property type="entry name" value="Med17"/>
    <property type="match status" value="1"/>
</dbReference>
<comment type="similarity">
    <text evidence="2 8">Belongs to the Mediator complex subunit 17 family.</text>
</comment>
<name>A0A4U0VGM1_9PEZI</name>
<dbReference type="AlphaFoldDB" id="A0A4U0VGM1"/>
<dbReference type="STRING" id="329885.A0A4U0VGM1"/>
<dbReference type="PANTHER" id="PTHR13114:SF7">
    <property type="entry name" value="MEDIATOR OF RNA POLYMERASE II TRANSCRIPTION SUBUNIT 17"/>
    <property type="match status" value="1"/>
</dbReference>
<evidence type="ECO:0000256" key="10">
    <source>
        <dbReference type="SAM" id="MobiDB-lite"/>
    </source>
</evidence>
<feature type="region of interest" description="Disordered" evidence="10">
    <location>
        <begin position="42"/>
        <end position="76"/>
    </location>
</feature>
<feature type="coiled-coil region" evidence="9">
    <location>
        <begin position="145"/>
        <end position="179"/>
    </location>
</feature>
<feature type="compositionally biased region" description="Acidic residues" evidence="10">
    <location>
        <begin position="52"/>
        <end position="67"/>
    </location>
</feature>
<comment type="function">
    <text evidence="8">Component of the Mediator complex, a coactivator involved in the regulated transcription of nearly all RNA polymerase II-dependent genes. Mediator functions as a bridge to convey information from gene-specific regulatory proteins to the basal RNA polymerase II transcription machinery. Mediator is recruited to promoters by direct interactions with regulatory proteins and serves as a scaffold for the assembly of a functional preinitiation complex with RNA polymerase II and the general transcription factors.</text>
</comment>
<comment type="subunit">
    <text evidence="8">Component of the Mediator complex.</text>
</comment>
<dbReference type="Proteomes" id="UP000310066">
    <property type="component" value="Unassembled WGS sequence"/>
</dbReference>
<dbReference type="GO" id="GO:0003712">
    <property type="term" value="F:transcription coregulator activity"/>
    <property type="evidence" value="ECO:0007669"/>
    <property type="project" value="InterPro"/>
</dbReference>
<evidence type="ECO:0000256" key="7">
    <source>
        <dbReference type="ARBA" id="ARBA00032014"/>
    </source>
</evidence>
<evidence type="ECO:0000256" key="8">
    <source>
        <dbReference type="RuleBase" id="RU364140"/>
    </source>
</evidence>
<dbReference type="PANTHER" id="PTHR13114">
    <property type="entry name" value="MEDIATOR OF RNA POLYMERASE II TRANSCRIPTION SUBUNIT 17"/>
    <property type="match status" value="1"/>
</dbReference>
<evidence type="ECO:0000313" key="12">
    <source>
        <dbReference type="Proteomes" id="UP000310066"/>
    </source>
</evidence>
<gene>
    <name evidence="8" type="primary">MED17</name>
    <name evidence="11" type="ORF">B0A54_01361</name>
</gene>
<evidence type="ECO:0000313" key="11">
    <source>
        <dbReference type="EMBL" id="TKA47872.1"/>
    </source>
</evidence>
<dbReference type="GO" id="GO:0016592">
    <property type="term" value="C:mediator complex"/>
    <property type="evidence" value="ECO:0007669"/>
    <property type="project" value="InterPro"/>
</dbReference>
<keyword evidence="5 8" id="KW-0804">Transcription</keyword>
<dbReference type="GO" id="GO:0006357">
    <property type="term" value="P:regulation of transcription by RNA polymerase II"/>
    <property type="evidence" value="ECO:0007669"/>
    <property type="project" value="InterPro"/>
</dbReference>